<accession>A0A1I8FJC4</accession>
<keyword evidence="3" id="KW-1185">Reference proteome</keyword>
<dbReference type="GO" id="GO:0044208">
    <property type="term" value="P:'de novo' AMP biosynthetic process"/>
    <property type="evidence" value="ECO:0007669"/>
    <property type="project" value="TreeGrafter"/>
</dbReference>
<reference evidence="4" key="1">
    <citation type="submission" date="2016-11" db="UniProtKB">
        <authorList>
            <consortium name="WormBaseParasite"/>
        </authorList>
    </citation>
    <scope>IDENTIFICATION</scope>
</reference>
<dbReference type="PANTHER" id="PTHR43172">
    <property type="entry name" value="ADENYLOSUCCINATE LYASE"/>
    <property type="match status" value="1"/>
</dbReference>
<sequence>RLSRKCSSRTRTFQAEVYRSPWCSLRQPRDGANFGDRKKIHHLAPPVLWLAESQQQLVWPSLTGSWPRCASSLDLLDLRLGCRGAERKQARRHGARVHAFAAQCPRPPPSSTWAPRPPMLADNTDLICLRDALDILLPRLAAAIAALSRFAGQHRSLACLGFTHLQARPAHHCGQAGLSVAGRPPGRPAQPQPLPGPTCASAASKANHPPGQLLQLFTTAATTIRVERLDKLVTAKAGFPATYIVTGRPTARKVDSEVLLQLAGFGATAHKIATDLRLLASWKEIEEPFERDQIGFLAMRRLNTHSVQWMERTLDDSSNRRLSIRRRSWPPTSLPAPWQRIRRPGGLPMVIQRHLKEELPFMATENILAAMVKAGGNRQPSARPEPQPVKERGLDNDLIERIQASDYFPDSRPGCLSCWTPPPSWAGRLGRWTLPSRGGGPGAGSVHCRAGETDCGGSSACDSLV</sequence>
<dbReference type="AlphaFoldDB" id="A0A1I8FJC4"/>
<evidence type="ECO:0000313" key="3">
    <source>
        <dbReference type="Proteomes" id="UP000095280"/>
    </source>
</evidence>
<keyword evidence="1" id="KW-0456">Lyase</keyword>
<dbReference type="GO" id="GO:0004018">
    <property type="term" value="F:N6-(1,2-dicarboxyethyl)AMP AMP-lyase (fumarate-forming) activity"/>
    <property type="evidence" value="ECO:0007669"/>
    <property type="project" value="TreeGrafter"/>
</dbReference>
<dbReference type="WBParaSite" id="maker-unitig_37252-snap-gene-0.4-mRNA-1">
    <property type="protein sequence ID" value="maker-unitig_37252-snap-gene-0.4-mRNA-1"/>
    <property type="gene ID" value="maker-unitig_37252-snap-gene-0.4"/>
</dbReference>
<dbReference type="GO" id="GO:0070626">
    <property type="term" value="F:(S)-2-(5-amino-1-(5-phospho-D-ribosyl)imidazole-4-carboxamido) succinate lyase (fumarate-forming) activity"/>
    <property type="evidence" value="ECO:0007669"/>
    <property type="project" value="TreeGrafter"/>
</dbReference>
<evidence type="ECO:0000256" key="1">
    <source>
        <dbReference type="ARBA" id="ARBA00023239"/>
    </source>
</evidence>
<dbReference type="PANTHER" id="PTHR43172:SF1">
    <property type="entry name" value="ADENYLOSUCCINATE LYASE"/>
    <property type="match status" value="1"/>
</dbReference>
<dbReference type="InterPro" id="IPR008948">
    <property type="entry name" value="L-Aspartase-like"/>
</dbReference>
<feature type="region of interest" description="Disordered" evidence="2">
    <location>
        <begin position="375"/>
        <end position="396"/>
    </location>
</feature>
<feature type="compositionally biased region" description="Pro residues" evidence="2">
    <location>
        <begin position="185"/>
        <end position="196"/>
    </location>
</feature>
<evidence type="ECO:0000313" key="4">
    <source>
        <dbReference type="WBParaSite" id="maker-unitig_37252-snap-gene-0.4-mRNA-1"/>
    </source>
</evidence>
<evidence type="ECO:0000256" key="2">
    <source>
        <dbReference type="SAM" id="MobiDB-lite"/>
    </source>
</evidence>
<name>A0A1I8FJC4_9PLAT</name>
<proteinExistence type="predicted"/>
<dbReference type="Gene3D" id="1.10.40.30">
    <property type="entry name" value="Fumarase/aspartase (C-terminal domain)"/>
    <property type="match status" value="1"/>
</dbReference>
<feature type="region of interest" description="Disordered" evidence="2">
    <location>
        <begin position="179"/>
        <end position="207"/>
    </location>
</feature>
<organism evidence="3 4">
    <name type="scientific">Macrostomum lignano</name>
    <dbReference type="NCBI Taxonomy" id="282301"/>
    <lineage>
        <taxon>Eukaryota</taxon>
        <taxon>Metazoa</taxon>
        <taxon>Spiralia</taxon>
        <taxon>Lophotrochozoa</taxon>
        <taxon>Platyhelminthes</taxon>
        <taxon>Rhabditophora</taxon>
        <taxon>Macrostomorpha</taxon>
        <taxon>Macrostomida</taxon>
        <taxon>Macrostomidae</taxon>
        <taxon>Macrostomum</taxon>
    </lineage>
</organism>
<dbReference type="Gene3D" id="1.20.200.10">
    <property type="entry name" value="Fumarase/aspartase (Central domain)"/>
    <property type="match status" value="2"/>
</dbReference>
<dbReference type="Proteomes" id="UP000095280">
    <property type="component" value="Unplaced"/>
</dbReference>
<dbReference type="GO" id="GO:0005829">
    <property type="term" value="C:cytosol"/>
    <property type="evidence" value="ECO:0007669"/>
    <property type="project" value="TreeGrafter"/>
</dbReference>
<protein>
    <submittedName>
        <fullName evidence="4">Lyase_1 domain-containing protein</fullName>
    </submittedName>
</protein>
<dbReference type="SUPFAM" id="SSF48557">
    <property type="entry name" value="L-aspartase-like"/>
    <property type="match status" value="1"/>
</dbReference>